<dbReference type="OrthoDB" id="2201125at2759"/>
<dbReference type="Proteomes" id="UP000292282">
    <property type="component" value="Unassembled WGS sequence"/>
</dbReference>
<dbReference type="EMBL" id="PITK01002336">
    <property type="protein sequence ID" value="TBU07891.1"/>
    <property type="molecule type" value="Genomic_DNA"/>
</dbReference>
<name>A0A4Q9LKM8_9MICR</name>
<keyword evidence="2" id="KW-1185">Reference proteome</keyword>
<evidence type="ECO:0000313" key="2">
    <source>
        <dbReference type="Proteomes" id="UP000292282"/>
    </source>
</evidence>
<comment type="caution">
    <text evidence="1">The sequence shown here is derived from an EMBL/GenBank/DDBJ whole genome shotgun (WGS) entry which is preliminary data.</text>
</comment>
<accession>A0A4Q9LKM8</accession>
<proteinExistence type="predicted"/>
<sequence>MHPILEGNRQKVLHSILDSVTAVEQERPRSAILAVRKRFERMPRKSCSALLRYYNRKFSRTVDIDVLKKFKQNNAEREIRQEKKRERRRIVTCLTDPCSLIDNTR</sequence>
<reference evidence="1 2" key="1">
    <citation type="submission" date="2017-12" db="EMBL/GenBank/DDBJ databases">
        <authorList>
            <person name="Pombert J.-F."/>
            <person name="Haag K.L."/>
            <person name="Ebert D."/>
        </authorList>
    </citation>
    <scope>NUCLEOTIDE SEQUENCE [LARGE SCALE GENOMIC DNA]</scope>
    <source>
        <strain evidence="1">IL-G-3</strain>
    </source>
</reference>
<dbReference type="VEuPathDB" id="MicrosporidiaDB:CWI38_2336p0010"/>
<organism evidence="1 2">
    <name type="scientific">Hamiltosporidium tvaerminnensis</name>
    <dbReference type="NCBI Taxonomy" id="1176355"/>
    <lineage>
        <taxon>Eukaryota</taxon>
        <taxon>Fungi</taxon>
        <taxon>Fungi incertae sedis</taxon>
        <taxon>Microsporidia</taxon>
        <taxon>Dubosqiidae</taxon>
        <taxon>Hamiltosporidium</taxon>
    </lineage>
</organism>
<gene>
    <name evidence="1" type="ORF">CWI38_2336p0010</name>
</gene>
<protein>
    <submittedName>
        <fullName evidence="1">Uncharacterized protein</fullName>
    </submittedName>
</protein>
<evidence type="ECO:0000313" key="1">
    <source>
        <dbReference type="EMBL" id="TBU07891.1"/>
    </source>
</evidence>
<dbReference type="AlphaFoldDB" id="A0A4Q9LKM8"/>